<protein>
    <recommendedName>
        <fullName evidence="2">GmrSD restriction endonucleases C-terminal domain-containing protein</fullName>
    </recommendedName>
</protein>
<evidence type="ECO:0000313" key="3">
    <source>
        <dbReference type="EMBL" id="GHI65776.1"/>
    </source>
</evidence>
<dbReference type="Proteomes" id="UP000649259">
    <property type="component" value="Unassembled WGS sequence"/>
</dbReference>
<gene>
    <name evidence="3" type="ORF">Saso_74260</name>
</gene>
<name>A0ABQ3SCD0_9ACTN</name>
<dbReference type="Pfam" id="PF07510">
    <property type="entry name" value="GmrSD_C"/>
    <property type="match status" value="1"/>
</dbReference>
<organism evidence="3 4">
    <name type="scientific">Streptomyces asoensis</name>
    <dbReference type="NCBI Taxonomy" id="249586"/>
    <lineage>
        <taxon>Bacteria</taxon>
        <taxon>Bacillati</taxon>
        <taxon>Actinomycetota</taxon>
        <taxon>Actinomycetes</taxon>
        <taxon>Kitasatosporales</taxon>
        <taxon>Streptomycetaceae</taxon>
        <taxon>Streptomyces</taxon>
    </lineage>
</organism>
<sequence length="241" mass="25841">MSRYNPAVIKKLPRLALVLALSALAAATPASAAPLSLPAGSATLAPPAAAQEVPLFQALEWIGEAAESRDGYSRDLFKHWNKGLNPTDGCDTRKEVILSEAKLAPEAGARCALSGGRWFSEYDQVWVTAASSLDVDHMVPLAEAWDSGASAWTAARREAYANDQGAPTSLIAVSGSSNRSKSDKDPADWLPVEAFRCEYASAWVATKLRWQLPADPAERDALTRLAETCPDTTVTYEQVPL</sequence>
<dbReference type="EMBL" id="BNEB01000006">
    <property type="protein sequence ID" value="GHI65776.1"/>
    <property type="molecule type" value="Genomic_DNA"/>
</dbReference>
<feature type="chain" id="PRO_5045827002" description="GmrSD restriction endonucleases C-terminal domain-containing protein" evidence="1">
    <location>
        <begin position="33"/>
        <end position="241"/>
    </location>
</feature>
<dbReference type="PANTHER" id="PTHR24094">
    <property type="entry name" value="SECRETED PROTEIN"/>
    <property type="match status" value="1"/>
</dbReference>
<comment type="caution">
    <text evidence="3">The sequence shown here is derived from an EMBL/GenBank/DDBJ whole genome shotgun (WGS) entry which is preliminary data.</text>
</comment>
<proteinExistence type="predicted"/>
<reference evidence="4" key="1">
    <citation type="submission" date="2023-07" db="EMBL/GenBank/DDBJ databases">
        <title>Whole genome shotgun sequence of Streptomyces cacaoi subsp. asoensis NBRC 13813.</title>
        <authorList>
            <person name="Komaki H."/>
            <person name="Tamura T."/>
        </authorList>
    </citation>
    <scope>NUCLEOTIDE SEQUENCE [LARGE SCALE GENOMIC DNA]</scope>
    <source>
        <strain evidence="4">NBRC 13813</strain>
    </source>
</reference>
<accession>A0ABQ3SCD0</accession>
<dbReference type="InterPro" id="IPR011089">
    <property type="entry name" value="GmrSD_C"/>
</dbReference>
<keyword evidence="1" id="KW-0732">Signal</keyword>
<evidence type="ECO:0000259" key="2">
    <source>
        <dbReference type="Pfam" id="PF07510"/>
    </source>
</evidence>
<feature type="signal peptide" evidence="1">
    <location>
        <begin position="1"/>
        <end position="32"/>
    </location>
</feature>
<dbReference type="PANTHER" id="PTHR24094:SF15">
    <property type="entry name" value="AMP-DEPENDENT SYNTHETASE_LIGASE DOMAIN-CONTAINING PROTEIN-RELATED"/>
    <property type="match status" value="1"/>
</dbReference>
<feature type="domain" description="GmrSD restriction endonucleases C-terminal" evidence="2">
    <location>
        <begin position="124"/>
        <end position="224"/>
    </location>
</feature>
<keyword evidence="4" id="KW-1185">Reference proteome</keyword>
<evidence type="ECO:0000313" key="4">
    <source>
        <dbReference type="Proteomes" id="UP000649259"/>
    </source>
</evidence>
<evidence type="ECO:0000256" key="1">
    <source>
        <dbReference type="SAM" id="SignalP"/>
    </source>
</evidence>